<proteinExistence type="predicted"/>
<gene>
    <name evidence="2" type="ORF">FJY75_03655</name>
</gene>
<comment type="caution">
    <text evidence="2">The sequence shown here is derived from an EMBL/GenBank/DDBJ whole genome shotgun (WGS) entry which is preliminary data.</text>
</comment>
<dbReference type="PANTHER" id="PTHR36174:SF1">
    <property type="entry name" value="LIPID II:GLYCINE GLYCYLTRANSFERASE"/>
    <property type="match status" value="1"/>
</dbReference>
<protein>
    <submittedName>
        <fullName evidence="2">GNAT family N-acetyltransferase</fullName>
    </submittedName>
</protein>
<evidence type="ECO:0000313" key="3">
    <source>
        <dbReference type="Proteomes" id="UP000748308"/>
    </source>
</evidence>
<organism evidence="2 3">
    <name type="scientific">Eiseniibacteriota bacterium</name>
    <dbReference type="NCBI Taxonomy" id="2212470"/>
    <lineage>
        <taxon>Bacteria</taxon>
        <taxon>Candidatus Eiseniibacteriota</taxon>
    </lineage>
</organism>
<dbReference type="EMBL" id="VGIY01000057">
    <property type="protein sequence ID" value="MBM3316928.1"/>
    <property type="molecule type" value="Genomic_DNA"/>
</dbReference>
<accession>A0A937X6T9</accession>
<dbReference type="AlphaFoldDB" id="A0A937X6T9"/>
<reference evidence="2" key="1">
    <citation type="submission" date="2019-03" db="EMBL/GenBank/DDBJ databases">
        <title>Lake Tanganyika Metagenome-Assembled Genomes (MAGs).</title>
        <authorList>
            <person name="Tran P."/>
        </authorList>
    </citation>
    <scope>NUCLEOTIDE SEQUENCE</scope>
    <source>
        <strain evidence="2">M_DeepCast_400m_m2_100</strain>
    </source>
</reference>
<dbReference type="InterPro" id="IPR038740">
    <property type="entry name" value="BioF2-like_GNAT_dom"/>
</dbReference>
<dbReference type="PANTHER" id="PTHR36174">
    <property type="entry name" value="LIPID II:GLYCINE GLYCYLTRANSFERASE"/>
    <property type="match status" value="1"/>
</dbReference>
<dbReference type="Proteomes" id="UP000748308">
    <property type="component" value="Unassembled WGS sequence"/>
</dbReference>
<sequence length="348" mass="38834">MAEAARRGPPPLRTRDGLARLEPAGDEAYERLLAGRPEATFFHTRTWARIVARAFPHLEDCSGILSVEGRPHALPLFRWSRWRGLSTTLHSGFPFLYGGPVPADATAWRACLALLADSRAAVTLIGNPLAPPLAETDPPAGLSLRDEETHLLALPESIEAYRDSILSPRKRSYIRRLAREGVFVEPTRSAEDLAAVYGLYRRRMAAWEREAGFVYPIDFYRAMLEIGGDAVRLYAARREGRLIGGAFIVRWNGCAHYCTGFYDDQARDLRPNLMIQEKVIGDAIADGFRRYDFLPSAGLAGVEAFKASLGGELVPFPRWERSSPVQRWARVARALLRRGPGRERHGDA</sequence>
<dbReference type="InterPro" id="IPR016181">
    <property type="entry name" value="Acyl_CoA_acyltransferase"/>
</dbReference>
<dbReference type="Gene3D" id="3.40.630.30">
    <property type="match status" value="1"/>
</dbReference>
<evidence type="ECO:0000313" key="2">
    <source>
        <dbReference type="EMBL" id="MBM3316928.1"/>
    </source>
</evidence>
<evidence type="ECO:0000259" key="1">
    <source>
        <dbReference type="Pfam" id="PF13480"/>
    </source>
</evidence>
<feature type="domain" description="BioF2-like acetyltransferase" evidence="1">
    <location>
        <begin position="171"/>
        <end position="306"/>
    </location>
</feature>
<dbReference type="InterPro" id="IPR050644">
    <property type="entry name" value="PG_Glycine_Bridge_Synth"/>
</dbReference>
<dbReference type="Pfam" id="PF13480">
    <property type="entry name" value="Acetyltransf_6"/>
    <property type="match status" value="1"/>
</dbReference>
<name>A0A937X6T9_UNCEI</name>
<dbReference type="SUPFAM" id="SSF55729">
    <property type="entry name" value="Acyl-CoA N-acyltransferases (Nat)"/>
    <property type="match status" value="1"/>
</dbReference>